<dbReference type="OrthoDB" id="2380925at2759"/>
<accession>A0A9N9FWU2</accession>
<comment type="caution">
    <text evidence="1">The sequence shown here is derived from an EMBL/GenBank/DDBJ whole genome shotgun (WGS) entry which is preliminary data.</text>
</comment>
<reference evidence="1" key="1">
    <citation type="submission" date="2021-06" db="EMBL/GenBank/DDBJ databases">
        <authorList>
            <person name="Kallberg Y."/>
            <person name="Tangrot J."/>
            <person name="Rosling A."/>
        </authorList>
    </citation>
    <scope>NUCLEOTIDE SEQUENCE</scope>
    <source>
        <strain evidence="1">FL966</strain>
    </source>
</reference>
<keyword evidence="2" id="KW-1185">Reference proteome</keyword>
<sequence length="93" mass="11103">MELKQKPEVETKKIRAVKIIQQKWIEIMYKPNGLKAKELAEHYKLLWAVREEMHQHKNLLSTNKLQNLFIFQHLLQPQSGWILIAISLENSKE</sequence>
<evidence type="ECO:0000313" key="2">
    <source>
        <dbReference type="Proteomes" id="UP000789759"/>
    </source>
</evidence>
<proteinExistence type="predicted"/>
<evidence type="ECO:0000313" key="1">
    <source>
        <dbReference type="EMBL" id="CAG8563112.1"/>
    </source>
</evidence>
<gene>
    <name evidence="1" type="ORF">CPELLU_LOCUS5296</name>
</gene>
<dbReference type="EMBL" id="CAJVQA010002998">
    <property type="protein sequence ID" value="CAG8563112.1"/>
    <property type="molecule type" value="Genomic_DNA"/>
</dbReference>
<dbReference type="Proteomes" id="UP000789759">
    <property type="component" value="Unassembled WGS sequence"/>
</dbReference>
<name>A0A9N9FWU2_9GLOM</name>
<protein>
    <submittedName>
        <fullName evidence="1">1451_t:CDS:1</fullName>
    </submittedName>
</protein>
<organism evidence="1 2">
    <name type="scientific">Cetraspora pellucida</name>
    <dbReference type="NCBI Taxonomy" id="1433469"/>
    <lineage>
        <taxon>Eukaryota</taxon>
        <taxon>Fungi</taxon>
        <taxon>Fungi incertae sedis</taxon>
        <taxon>Mucoromycota</taxon>
        <taxon>Glomeromycotina</taxon>
        <taxon>Glomeromycetes</taxon>
        <taxon>Diversisporales</taxon>
        <taxon>Gigasporaceae</taxon>
        <taxon>Cetraspora</taxon>
    </lineage>
</organism>
<dbReference type="AlphaFoldDB" id="A0A9N9FWU2"/>